<dbReference type="AlphaFoldDB" id="A0A553ZYW6"/>
<dbReference type="OrthoDB" id="3401376at2"/>
<accession>A0A553ZYW6</accession>
<evidence type="ECO:0000313" key="1">
    <source>
        <dbReference type="EMBL" id="TSB46576.1"/>
    </source>
</evidence>
<organism evidence="1 2">
    <name type="scientific">Alkalicoccobacillus porphyridii</name>
    <dbReference type="NCBI Taxonomy" id="2597270"/>
    <lineage>
        <taxon>Bacteria</taxon>
        <taxon>Bacillati</taxon>
        <taxon>Bacillota</taxon>
        <taxon>Bacilli</taxon>
        <taxon>Bacillales</taxon>
        <taxon>Bacillaceae</taxon>
        <taxon>Alkalicoccobacillus</taxon>
    </lineage>
</organism>
<dbReference type="Pfam" id="PF12982">
    <property type="entry name" value="DUF3866"/>
    <property type="match status" value="1"/>
</dbReference>
<name>A0A553ZYW6_9BACI</name>
<protein>
    <submittedName>
        <fullName evidence="1">DUF3866 family protein</fullName>
    </submittedName>
</protein>
<dbReference type="InterPro" id="IPR024479">
    <property type="entry name" value="DUF3866"/>
</dbReference>
<sequence>MNTENWSTVKEIVYEDQDIQLLNLTDTHYPVILYKRFSTAVTKGTYVKVNTTATTLQLGTGGVDIVKEVLASSFKQKPLAPGHIMKLRYTPAQQAVTSIEEVASPYHDLFHQPFTLNQKKILLGELHSMIPLVCYLTHEFASDLTCCVIFDDSASLALEMSDHVRRLKKEPWFTSITCGQCVGGDYEAINLLTALQFAVDQLHADLIMISVGPGVVGTGTSYGFSAVEMANWANLVGALQGRPIWIPRLSFKEKRQRHYGLSHHTITPLYDLTLAETTVVFPFMNESQRNYIQDQLNRPSQIKHHLYFLERECDSNWITRAFKHVGSLSTMGRTYADDPLFFEAIAASVSFVLAEENTS</sequence>
<dbReference type="EMBL" id="VLXZ01000005">
    <property type="protein sequence ID" value="TSB46576.1"/>
    <property type="molecule type" value="Genomic_DNA"/>
</dbReference>
<proteinExistence type="predicted"/>
<comment type="caution">
    <text evidence="1">The sequence shown here is derived from an EMBL/GenBank/DDBJ whole genome shotgun (WGS) entry which is preliminary data.</text>
</comment>
<reference evidence="1 2" key="1">
    <citation type="submission" date="2019-07" db="EMBL/GenBank/DDBJ databases">
        <authorList>
            <person name="Park Y.J."/>
            <person name="Jeong S.E."/>
            <person name="Jung H.S."/>
        </authorList>
    </citation>
    <scope>NUCLEOTIDE SEQUENCE [LARGE SCALE GENOMIC DNA]</scope>
    <source>
        <strain evidence="2">P16(2019)</strain>
    </source>
</reference>
<evidence type="ECO:0000313" key="2">
    <source>
        <dbReference type="Proteomes" id="UP000318521"/>
    </source>
</evidence>
<dbReference type="Proteomes" id="UP000318521">
    <property type="component" value="Unassembled WGS sequence"/>
</dbReference>
<dbReference type="RefSeq" id="WP_143848471.1">
    <property type="nucleotide sequence ID" value="NZ_VLXZ01000005.1"/>
</dbReference>
<gene>
    <name evidence="1" type="ORF">FN960_09445</name>
</gene>
<keyword evidence="2" id="KW-1185">Reference proteome</keyword>